<feature type="signal peptide" evidence="2">
    <location>
        <begin position="1"/>
        <end position="25"/>
    </location>
</feature>
<dbReference type="RefSeq" id="WP_070176773.1">
    <property type="nucleotide sequence ID" value="NZ_BMJR01000003.1"/>
</dbReference>
<organism evidence="3 4">
    <name type="scientific">Alteromonas lipolytica</name>
    <dbReference type="NCBI Taxonomy" id="1856405"/>
    <lineage>
        <taxon>Bacteria</taxon>
        <taxon>Pseudomonadati</taxon>
        <taxon>Pseudomonadota</taxon>
        <taxon>Gammaproteobacteria</taxon>
        <taxon>Alteromonadales</taxon>
        <taxon>Alteromonadaceae</taxon>
        <taxon>Alteromonas/Salinimonas group</taxon>
        <taxon>Alteromonas</taxon>
    </lineage>
</organism>
<keyword evidence="4" id="KW-1185">Reference proteome</keyword>
<evidence type="ECO:0000256" key="2">
    <source>
        <dbReference type="SAM" id="SignalP"/>
    </source>
</evidence>
<dbReference type="AlphaFoldDB" id="A0A1E8FDL0"/>
<comment type="caution">
    <text evidence="3">The sequence shown here is derived from an EMBL/GenBank/DDBJ whole genome shotgun (WGS) entry which is preliminary data.</text>
</comment>
<evidence type="ECO:0000313" key="3">
    <source>
        <dbReference type="EMBL" id="OFI33846.1"/>
    </source>
</evidence>
<evidence type="ECO:0000313" key="4">
    <source>
        <dbReference type="Proteomes" id="UP000176037"/>
    </source>
</evidence>
<feature type="coiled-coil region" evidence="1">
    <location>
        <begin position="139"/>
        <end position="231"/>
    </location>
</feature>
<reference evidence="3 4" key="1">
    <citation type="submission" date="2016-09" db="EMBL/GenBank/DDBJ databases">
        <title>Alteromonas lipolytica, a new species isolated from sea water.</title>
        <authorList>
            <person name="Wu Y.-H."/>
            <person name="Cheng H."/>
            <person name="Xu X.-W."/>
        </authorList>
    </citation>
    <scope>NUCLEOTIDE SEQUENCE [LARGE SCALE GENOMIC DNA]</scope>
    <source>
        <strain evidence="3 4">JW12</strain>
    </source>
</reference>
<name>A0A1E8FDL0_9ALTE</name>
<gene>
    <name evidence="3" type="ORF">BFC17_19960</name>
</gene>
<sequence>MKLTTLATLLGTLIGSATLSPVASAQDLPELNRQLTIMSGVIETALEQDTRKDAVSFRSIDATYLAGQGVVFTIRTSSGKQFFNFDLSEILSNIPHMPSAPPAPDAEGEQMETRYEFVYESPDWEDTANEVIRRVEHIVRETDDRLREFRSDRRELQWEIRELERRNRDLEFELSTADKERKKEVEKELKAMQKEKAALEQKQQALALETKELAEEKRAELAKQKQAQEESYKRFLANFEASIADTLCSFGAGLRELPNEEHITFVLDDFARTEAGNKSDRVYIFTKKEIKRCVIEELSPGDMLANARVYSF</sequence>
<accession>A0A1E8FDL0</accession>
<dbReference type="STRING" id="1856405.BFC17_19960"/>
<feature type="chain" id="PRO_5009214070" evidence="2">
    <location>
        <begin position="26"/>
        <end position="312"/>
    </location>
</feature>
<dbReference type="OrthoDB" id="7061952at2"/>
<dbReference type="EMBL" id="MJIC01000014">
    <property type="protein sequence ID" value="OFI33846.1"/>
    <property type="molecule type" value="Genomic_DNA"/>
</dbReference>
<proteinExistence type="predicted"/>
<keyword evidence="1" id="KW-0175">Coiled coil</keyword>
<keyword evidence="2" id="KW-0732">Signal</keyword>
<protein>
    <submittedName>
        <fullName evidence="3">Uncharacterized protein</fullName>
    </submittedName>
</protein>
<dbReference type="Proteomes" id="UP000176037">
    <property type="component" value="Unassembled WGS sequence"/>
</dbReference>
<evidence type="ECO:0000256" key="1">
    <source>
        <dbReference type="SAM" id="Coils"/>
    </source>
</evidence>